<gene>
    <name evidence="1" type="primary">OSJNBa0055I13.13</name>
</gene>
<dbReference type="AlphaFoldDB" id="Q6EQZ1"/>
<name>Q6EQZ1_ORYSJ</name>
<organism evidence="1 2">
    <name type="scientific">Oryza sativa subsp. japonica</name>
    <name type="common">Rice</name>
    <dbReference type="NCBI Taxonomy" id="39947"/>
    <lineage>
        <taxon>Eukaryota</taxon>
        <taxon>Viridiplantae</taxon>
        <taxon>Streptophyta</taxon>
        <taxon>Embryophyta</taxon>
        <taxon>Tracheophyta</taxon>
        <taxon>Spermatophyta</taxon>
        <taxon>Magnoliopsida</taxon>
        <taxon>Liliopsida</taxon>
        <taxon>Poales</taxon>
        <taxon>Poaceae</taxon>
        <taxon>BOP clade</taxon>
        <taxon>Oryzoideae</taxon>
        <taxon>Oryzeae</taxon>
        <taxon>Oryzinae</taxon>
        <taxon>Oryza</taxon>
        <taxon>Oryza sativa</taxon>
    </lineage>
</organism>
<accession>Q6EQZ1</accession>
<dbReference type="EMBL" id="AP005648">
    <property type="protein sequence ID" value="BAD28929.1"/>
    <property type="molecule type" value="Genomic_DNA"/>
</dbReference>
<reference evidence="2" key="1">
    <citation type="journal article" date="2005" name="Nature">
        <title>The map-based sequence of the rice genome.</title>
        <authorList>
            <consortium name="International rice genome sequencing project (IRGSP)"/>
            <person name="Matsumoto T."/>
            <person name="Wu J."/>
            <person name="Kanamori H."/>
            <person name="Katayose Y."/>
            <person name="Fujisawa M."/>
            <person name="Namiki N."/>
            <person name="Mizuno H."/>
            <person name="Yamamoto K."/>
            <person name="Antonio B.A."/>
            <person name="Baba T."/>
            <person name="Sakata K."/>
            <person name="Nagamura Y."/>
            <person name="Aoki H."/>
            <person name="Arikawa K."/>
            <person name="Arita K."/>
            <person name="Bito T."/>
            <person name="Chiden Y."/>
            <person name="Fujitsuka N."/>
            <person name="Fukunaka R."/>
            <person name="Hamada M."/>
            <person name="Harada C."/>
            <person name="Hayashi A."/>
            <person name="Hijishita S."/>
            <person name="Honda M."/>
            <person name="Hosokawa S."/>
            <person name="Ichikawa Y."/>
            <person name="Idonuma A."/>
            <person name="Iijima M."/>
            <person name="Ikeda M."/>
            <person name="Ikeno M."/>
            <person name="Ito K."/>
            <person name="Ito S."/>
            <person name="Ito T."/>
            <person name="Ito Y."/>
            <person name="Ito Y."/>
            <person name="Iwabuchi A."/>
            <person name="Kamiya K."/>
            <person name="Karasawa W."/>
            <person name="Kurita K."/>
            <person name="Katagiri S."/>
            <person name="Kikuta A."/>
            <person name="Kobayashi H."/>
            <person name="Kobayashi N."/>
            <person name="Machita K."/>
            <person name="Maehara T."/>
            <person name="Masukawa M."/>
            <person name="Mizubayashi T."/>
            <person name="Mukai Y."/>
            <person name="Nagasaki H."/>
            <person name="Nagata Y."/>
            <person name="Naito S."/>
            <person name="Nakashima M."/>
            <person name="Nakama Y."/>
            <person name="Nakamichi Y."/>
            <person name="Nakamura M."/>
            <person name="Meguro A."/>
            <person name="Negishi M."/>
            <person name="Ohta I."/>
            <person name="Ohta T."/>
            <person name="Okamoto M."/>
            <person name="Ono N."/>
            <person name="Saji S."/>
            <person name="Sakaguchi M."/>
            <person name="Sakai K."/>
            <person name="Shibata M."/>
            <person name="Shimokawa T."/>
            <person name="Song J."/>
            <person name="Takazaki Y."/>
            <person name="Terasawa K."/>
            <person name="Tsugane M."/>
            <person name="Tsuji K."/>
            <person name="Ueda S."/>
            <person name="Waki K."/>
            <person name="Yamagata H."/>
            <person name="Yamamoto M."/>
            <person name="Yamamoto S."/>
            <person name="Yamane H."/>
            <person name="Yoshiki S."/>
            <person name="Yoshihara R."/>
            <person name="Yukawa K."/>
            <person name="Zhong H."/>
            <person name="Yano M."/>
            <person name="Yuan Q."/>
            <person name="Ouyang S."/>
            <person name="Liu J."/>
            <person name="Jones K.M."/>
            <person name="Gansberger K."/>
            <person name="Moffat K."/>
            <person name="Hill J."/>
            <person name="Bera J."/>
            <person name="Fadrosh D."/>
            <person name="Jin S."/>
            <person name="Johri S."/>
            <person name="Kim M."/>
            <person name="Overton L."/>
            <person name="Reardon M."/>
            <person name="Tsitrin T."/>
            <person name="Vuong H."/>
            <person name="Weaver B."/>
            <person name="Ciecko A."/>
            <person name="Tallon L."/>
            <person name="Jackson J."/>
            <person name="Pai G."/>
            <person name="Aken S.V."/>
            <person name="Utterback T."/>
            <person name="Reidmuller S."/>
            <person name="Feldblyum T."/>
            <person name="Hsiao J."/>
            <person name="Zismann V."/>
            <person name="Iobst S."/>
            <person name="de Vazeille A.R."/>
            <person name="Buell C.R."/>
            <person name="Ying K."/>
            <person name="Li Y."/>
            <person name="Lu T."/>
            <person name="Huang Y."/>
            <person name="Zhao Q."/>
            <person name="Feng Q."/>
            <person name="Zhang L."/>
            <person name="Zhu J."/>
            <person name="Weng Q."/>
            <person name="Mu J."/>
            <person name="Lu Y."/>
            <person name="Fan D."/>
            <person name="Liu Y."/>
            <person name="Guan J."/>
            <person name="Zhang Y."/>
            <person name="Yu S."/>
            <person name="Liu X."/>
            <person name="Zhang Y."/>
            <person name="Hong G."/>
            <person name="Han B."/>
            <person name="Choisne N."/>
            <person name="Demange N."/>
            <person name="Orjeda G."/>
            <person name="Samain S."/>
            <person name="Cattolico L."/>
            <person name="Pelletier E."/>
            <person name="Couloux A."/>
            <person name="Segurens B."/>
            <person name="Wincker P."/>
            <person name="D'Hont A."/>
            <person name="Scarpelli C."/>
            <person name="Weissenbach J."/>
            <person name="Salanoubat M."/>
            <person name="Quetier F."/>
            <person name="Yu Y."/>
            <person name="Kim H.R."/>
            <person name="Rambo T."/>
            <person name="Currie J."/>
            <person name="Collura K."/>
            <person name="Luo M."/>
            <person name="Yang T."/>
            <person name="Ammiraju J.S.S."/>
            <person name="Engler F."/>
            <person name="Soderlund C."/>
            <person name="Wing R.A."/>
            <person name="Palmer L.E."/>
            <person name="de la Bastide M."/>
            <person name="Spiegel L."/>
            <person name="Nascimento L."/>
            <person name="Zutavern T."/>
            <person name="O'Shaughnessy A."/>
            <person name="Dike S."/>
            <person name="Dedhia N."/>
            <person name="Preston R."/>
            <person name="Balija V."/>
            <person name="McCombie W.R."/>
            <person name="Chow T."/>
            <person name="Chen H."/>
            <person name="Chung M."/>
            <person name="Chen C."/>
            <person name="Shaw J."/>
            <person name="Wu H."/>
            <person name="Hsiao K."/>
            <person name="Chao Y."/>
            <person name="Chu M."/>
            <person name="Cheng C."/>
            <person name="Hour A."/>
            <person name="Lee P."/>
            <person name="Lin S."/>
            <person name="Lin Y."/>
            <person name="Liou J."/>
            <person name="Liu S."/>
            <person name="Hsing Y."/>
            <person name="Raghuvanshi S."/>
            <person name="Mohanty A."/>
            <person name="Bharti A.K."/>
            <person name="Gaur A."/>
            <person name="Gupta V."/>
            <person name="Kumar D."/>
            <person name="Ravi V."/>
            <person name="Vij S."/>
            <person name="Kapur A."/>
            <person name="Khurana P."/>
            <person name="Khurana P."/>
            <person name="Khurana J.P."/>
            <person name="Tyagi A.K."/>
            <person name="Gaikwad K."/>
            <person name="Singh A."/>
            <person name="Dalal V."/>
            <person name="Srivastava S."/>
            <person name="Dixit A."/>
            <person name="Pal A.K."/>
            <person name="Ghazi I.A."/>
            <person name="Yadav M."/>
            <person name="Pandit A."/>
            <person name="Bhargava A."/>
            <person name="Sureshbabu K."/>
            <person name="Batra K."/>
            <person name="Sharma T.R."/>
            <person name="Mohapatra T."/>
            <person name="Singh N.K."/>
            <person name="Messing J."/>
            <person name="Nelson A.B."/>
            <person name="Fuks G."/>
            <person name="Kavchok S."/>
            <person name="Keizer G."/>
            <person name="Linton E."/>
            <person name="Llaca V."/>
            <person name="Song R."/>
            <person name="Tanyolac B."/>
            <person name="Young S."/>
            <person name="Ho-Il K."/>
            <person name="Hahn J.H."/>
            <person name="Sangsakoo G."/>
            <person name="Vanavichit A."/>
            <person name="de Mattos Luiz.A.T."/>
            <person name="Zimmer P.D."/>
            <person name="Malone G."/>
            <person name="Dellagostin O."/>
            <person name="de Oliveira A.C."/>
            <person name="Bevan M."/>
            <person name="Bancroft I."/>
            <person name="Minx P."/>
            <person name="Cordum H."/>
            <person name="Wilson R."/>
            <person name="Cheng Z."/>
            <person name="Jin W."/>
            <person name="Jiang J."/>
            <person name="Leong S.A."/>
            <person name="Iwama H."/>
            <person name="Gojobori T."/>
            <person name="Itoh T."/>
            <person name="Niimura Y."/>
            <person name="Fujii Y."/>
            <person name="Habara T."/>
            <person name="Sakai H."/>
            <person name="Sato Y."/>
            <person name="Wilson G."/>
            <person name="Kumar K."/>
            <person name="McCouch S."/>
            <person name="Juretic N."/>
            <person name="Hoen D."/>
            <person name="Wright S."/>
            <person name="Bruskiewich R."/>
            <person name="Bureau T."/>
            <person name="Miyao A."/>
            <person name="Hirochika H."/>
            <person name="Nishikawa T."/>
            <person name="Kadowaki K."/>
            <person name="Sugiura M."/>
            <person name="Burr B."/>
            <person name="Sasaki T."/>
        </authorList>
    </citation>
    <scope>NUCLEOTIDE SEQUENCE [LARGE SCALE GENOMIC DNA]</scope>
    <source>
        <strain evidence="2">cv. Nipponbare</strain>
    </source>
</reference>
<protein>
    <submittedName>
        <fullName evidence="1">Uncharacterized protein</fullName>
    </submittedName>
</protein>
<proteinExistence type="predicted"/>
<sequence>MPLGPHVRSLLLDSEITRQVRPPRRWISLAAAVQCYRRCTRARGGCCWSAGAVRMQDPPSSLDPAWQRPFEPTSSRMALAMGG</sequence>
<dbReference type="Proteomes" id="UP000000763">
    <property type="component" value="Chromosome 2"/>
</dbReference>
<reference evidence="2" key="2">
    <citation type="journal article" date="2008" name="Nucleic Acids Res.">
        <title>The rice annotation project database (RAP-DB): 2008 update.</title>
        <authorList>
            <consortium name="The rice annotation project (RAP)"/>
        </authorList>
    </citation>
    <scope>GENOME REANNOTATION</scope>
    <source>
        <strain evidence="2">cv. Nipponbare</strain>
    </source>
</reference>
<evidence type="ECO:0000313" key="2">
    <source>
        <dbReference type="Proteomes" id="UP000000763"/>
    </source>
</evidence>
<evidence type="ECO:0000313" key="1">
    <source>
        <dbReference type="EMBL" id="BAD28929.1"/>
    </source>
</evidence>